<gene>
    <name evidence="2" type="ORF">OIN60_14915</name>
</gene>
<evidence type="ECO:0000259" key="1">
    <source>
        <dbReference type="Pfam" id="PF05099"/>
    </source>
</evidence>
<evidence type="ECO:0000313" key="2">
    <source>
        <dbReference type="EMBL" id="MDP4098049.1"/>
    </source>
</evidence>
<organism evidence="2 3">
    <name type="scientific">Paenibacillus zeirhizosphaerae</name>
    <dbReference type="NCBI Taxonomy" id="2987519"/>
    <lineage>
        <taxon>Bacteria</taxon>
        <taxon>Bacillati</taxon>
        <taxon>Bacillota</taxon>
        <taxon>Bacilli</taxon>
        <taxon>Bacillales</taxon>
        <taxon>Paenibacillaceae</taxon>
        <taxon>Paenibacillus</taxon>
    </lineage>
</organism>
<dbReference type="Gene3D" id="1.10.3680.10">
    <property type="entry name" value="TerB-like"/>
    <property type="match status" value="1"/>
</dbReference>
<dbReference type="CDD" id="cd07176">
    <property type="entry name" value="terB"/>
    <property type="match status" value="1"/>
</dbReference>
<sequence>MSGTLNTFQGWLSRTKGTLSENVRKFKNKDLLEAIVAGCAVVSVADGTIDASEKQKMAGYLGRSEELKVFNMSEVIERFNHYAGNMDFDVMVGKQEALRVIAKFKSKPEVGRIIVGVCCAVGAADGSFDDLEKQSVREICGVLHIAPGDFGL</sequence>
<protein>
    <submittedName>
        <fullName evidence="2">Tellurite resistance TerB family protein</fullName>
    </submittedName>
</protein>
<accession>A0ABT9FTQ1</accession>
<name>A0ABT9FTQ1_9BACL</name>
<dbReference type="InterPro" id="IPR029024">
    <property type="entry name" value="TerB-like"/>
</dbReference>
<dbReference type="SUPFAM" id="SSF158682">
    <property type="entry name" value="TerB-like"/>
    <property type="match status" value="1"/>
</dbReference>
<evidence type="ECO:0000313" key="3">
    <source>
        <dbReference type="Proteomes" id="UP001241848"/>
    </source>
</evidence>
<feature type="domain" description="Co-chaperone DjlA N-terminal" evidence="1">
    <location>
        <begin position="33"/>
        <end position="150"/>
    </location>
</feature>
<keyword evidence="3" id="KW-1185">Reference proteome</keyword>
<reference evidence="2 3" key="1">
    <citation type="submission" date="2022-10" db="EMBL/GenBank/DDBJ databases">
        <title>Paenibacillus description and whole genome data of maize root bacterial community.</title>
        <authorList>
            <person name="Marton D."/>
            <person name="Farkas M."/>
            <person name="Cserhati M."/>
        </authorList>
    </citation>
    <scope>NUCLEOTIDE SEQUENCE [LARGE SCALE GENOMIC DNA]</scope>
    <source>
        <strain evidence="2 3">P96</strain>
    </source>
</reference>
<dbReference type="Proteomes" id="UP001241848">
    <property type="component" value="Unassembled WGS sequence"/>
</dbReference>
<dbReference type="Pfam" id="PF05099">
    <property type="entry name" value="TerB"/>
    <property type="match status" value="1"/>
</dbReference>
<dbReference type="EMBL" id="JAPCKK010000017">
    <property type="protein sequence ID" value="MDP4098049.1"/>
    <property type="molecule type" value="Genomic_DNA"/>
</dbReference>
<proteinExistence type="predicted"/>
<comment type="caution">
    <text evidence="2">The sequence shown here is derived from an EMBL/GenBank/DDBJ whole genome shotgun (WGS) entry which is preliminary data.</text>
</comment>
<dbReference type="InterPro" id="IPR007791">
    <property type="entry name" value="DjlA_N"/>
</dbReference>